<evidence type="ECO:0000256" key="8">
    <source>
        <dbReference type="ARBA" id="ARBA00022951"/>
    </source>
</evidence>
<keyword evidence="12 14" id="KW-0472">Membrane</keyword>
<evidence type="ECO:0000256" key="11">
    <source>
        <dbReference type="ARBA" id="ARBA00023128"/>
    </source>
</evidence>
<evidence type="ECO:0000313" key="16">
    <source>
        <dbReference type="Proteomes" id="UP000677803"/>
    </source>
</evidence>
<keyword evidence="10" id="KW-0007">Acetylation</keyword>
<keyword evidence="5" id="KW-0597">Phosphoprotein</keyword>
<comment type="caution">
    <text evidence="15">The sequence shown here is derived from an EMBL/GenBank/DDBJ whole genome shotgun (WGS) entry which is preliminary data.</text>
</comment>
<evidence type="ECO:0000256" key="2">
    <source>
        <dbReference type="ARBA" id="ARBA00004304"/>
    </source>
</evidence>
<evidence type="ECO:0000256" key="9">
    <source>
        <dbReference type="ARBA" id="ARBA00022989"/>
    </source>
</evidence>
<dbReference type="PANTHER" id="PTHR21194">
    <property type="entry name" value="CARDIAC PHOSPHOLAMBAN"/>
    <property type="match status" value="1"/>
</dbReference>
<dbReference type="Pfam" id="PF04272">
    <property type="entry name" value="Phospholamban"/>
    <property type="match status" value="1"/>
</dbReference>
<dbReference type="NCBIfam" id="TIGR01294">
    <property type="entry name" value="P_lamban"/>
    <property type="match status" value="1"/>
</dbReference>
<evidence type="ECO:0000256" key="7">
    <source>
        <dbReference type="ARBA" id="ARBA00022824"/>
    </source>
</evidence>
<evidence type="ECO:0000256" key="3">
    <source>
        <dbReference type="ARBA" id="ARBA00004389"/>
    </source>
</evidence>
<comment type="similarity">
    <text evidence="4">Belongs to the phospholamban family.</text>
</comment>
<dbReference type="Proteomes" id="UP000677803">
    <property type="component" value="Unassembled WGS sequence"/>
</dbReference>
<dbReference type="AlphaFoldDB" id="A0A8S4B5L4"/>
<dbReference type="PANTHER" id="PTHR21194:SF1">
    <property type="entry name" value="CARDIAC PHOSPHOLAMBAN"/>
    <property type="match status" value="1"/>
</dbReference>
<dbReference type="EMBL" id="CAJRST010015557">
    <property type="protein sequence ID" value="CAG5933056.1"/>
    <property type="molecule type" value="Genomic_DNA"/>
</dbReference>
<evidence type="ECO:0000313" key="15">
    <source>
        <dbReference type="EMBL" id="CAG5933056.1"/>
    </source>
</evidence>
<evidence type="ECO:0000256" key="12">
    <source>
        <dbReference type="ARBA" id="ARBA00023136"/>
    </source>
</evidence>
<dbReference type="GO" id="GO:1902081">
    <property type="term" value="P:negative regulation of calcium ion import into sarcoplasmic reticulum"/>
    <property type="evidence" value="ECO:0007669"/>
    <property type="project" value="TreeGrafter"/>
</dbReference>
<gene>
    <name evidence="15" type="ORF">MMEN_LOCUS13428</name>
</gene>
<keyword evidence="7" id="KW-0256">Endoplasmic reticulum</keyword>
<evidence type="ECO:0000256" key="6">
    <source>
        <dbReference type="ARBA" id="ARBA00022692"/>
    </source>
</evidence>
<sequence length="151" mass="17069">MRLMGGASCLEPMCCSYSILEKRESSDTATQHLSPEILCVYSLGEHSISGISLPNSNQLCAHLKENEKKRHRKRREDICCHLQSRALILLPQPQPAAAMERVQHMTKSAIRRASQIEVTPQAKRNLQELFVNFTLILICLLLIYIIVLLSS</sequence>
<dbReference type="GO" id="GO:0042030">
    <property type="term" value="F:ATPase inhibitor activity"/>
    <property type="evidence" value="ECO:0007669"/>
    <property type="project" value="InterPro"/>
</dbReference>
<proteinExistence type="inferred from homology"/>
<accession>A0A8S4B5L4</accession>
<dbReference type="InterPro" id="IPR005984">
    <property type="entry name" value="PLB"/>
</dbReference>
<comment type="subcellular location">
    <subcellularLocation>
        <location evidence="3">Endoplasmic reticulum membrane</location>
        <topology evidence="3">Single-pass membrane protein</topology>
    </subcellularLocation>
    <subcellularLocation>
        <location evidence="2">Mitochondrion membrane</location>
        <topology evidence="2">Single-pass membrane protein</topology>
    </subcellularLocation>
    <subcellularLocation>
        <location evidence="1">Sarcoplasmic reticulum membrane</location>
        <topology evidence="1">Single-pass membrane protein</topology>
    </subcellularLocation>
</comment>
<evidence type="ECO:0000256" key="10">
    <source>
        <dbReference type="ARBA" id="ARBA00022990"/>
    </source>
</evidence>
<keyword evidence="6 14" id="KW-0812">Transmembrane</keyword>
<dbReference type="GO" id="GO:0010459">
    <property type="term" value="P:negative regulation of heart rate"/>
    <property type="evidence" value="ECO:0007669"/>
    <property type="project" value="TreeGrafter"/>
</dbReference>
<evidence type="ECO:0000256" key="4">
    <source>
        <dbReference type="ARBA" id="ARBA00006504"/>
    </source>
</evidence>
<keyword evidence="11" id="KW-0496">Mitochondrion</keyword>
<name>A0A8S4B5L4_9TELE</name>
<dbReference type="CDD" id="cd20250">
    <property type="entry name" value="Phospholamban"/>
    <property type="match status" value="1"/>
</dbReference>
<protein>
    <recommendedName>
        <fullName evidence="13">Phospholamban</fullName>
    </recommendedName>
</protein>
<reference evidence="15" key="1">
    <citation type="submission" date="2021-05" db="EMBL/GenBank/DDBJ databases">
        <authorList>
            <person name="Tigano A."/>
        </authorList>
    </citation>
    <scope>NUCLEOTIDE SEQUENCE</scope>
</reference>
<evidence type="ECO:0000256" key="1">
    <source>
        <dbReference type="ARBA" id="ARBA00004281"/>
    </source>
</evidence>
<dbReference type="Gene3D" id="1.20.5.290">
    <property type="entry name" value="Phospholamban"/>
    <property type="match status" value="1"/>
</dbReference>
<keyword evidence="9 14" id="KW-1133">Transmembrane helix</keyword>
<evidence type="ECO:0000256" key="13">
    <source>
        <dbReference type="ARBA" id="ARBA00049747"/>
    </source>
</evidence>
<feature type="transmembrane region" description="Helical" evidence="14">
    <location>
        <begin position="129"/>
        <end position="149"/>
    </location>
</feature>
<evidence type="ECO:0000256" key="5">
    <source>
        <dbReference type="ARBA" id="ARBA00022553"/>
    </source>
</evidence>
<keyword evidence="16" id="KW-1185">Reference proteome</keyword>
<dbReference type="GO" id="GO:0033017">
    <property type="term" value="C:sarcoplasmic reticulum membrane"/>
    <property type="evidence" value="ECO:0007669"/>
    <property type="project" value="UniProtKB-SubCell"/>
</dbReference>
<evidence type="ECO:0000256" key="14">
    <source>
        <dbReference type="SAM" id="Phobius"/>
    </source>
</evidence>
<organism evidence="15 16">
    <name type="scientific">Menidia menidia</name>
    <name type="common">Atlantic silverside</name>
    <dbReference type="NCBI Taxonomy" id="238744"/>
    <lineage>
        <taxon>Eukaryota</taxon>
        <taxon>Metazoa</taxon>
        <taxon>Chordata</taxon>
        <taxon>Craniata</taxon>
        <taxon>Vertebrata</taxon>
        <taxon>Euteleostomi</taxon>
        <taxon>Actinopterygii</taxon>
        <taxon>Neopterygii</taxon>
        <taxon>Teleostei</taxon>
        <taxon>Neoteleostei</taxon>
        <taxon>Acanthomorphata</taxon>
        <taxon>Ovalentaria</taxon>
        <taxon>Atherinomorphae</taxon>
        <taxon>Atheriniformes</taxon>
        <taxon>Atherinopsidae</taxon>
        <taxon>Menidiinae</taxon>
        <taxon>Menidia</taxon>
    </lineage>
</organism>
<keyword evidence="8" id="KW-0703">Sarcoplasmic reticulum</keyword>
<dbReference type="OrthoDB" id="8897306at2759"/>
<dbReference type="GO" id="GO:0031966">
    <property type="term" value="C:mitochondrial membrane"/>
    <property type="evidence" value="ECO:0007669"/>
    <property type="project" value="UniProtKB-SubCell"/>
</dbReference>